<dbReference type="KEGG" id="lvn:BWR22_10535"/>
<accession>A0AAC9PXB7</accession>
<sequence>MKKILISAYAVYPEIASSEGVVNKNWIDIIKKNNVEHILFSSQTSVLKKRNTYLRQIFSFYKSNRNSLKGILYLLLNKSFKIFVNSNEVDSLYQYLWLKFQKKSYNKIIKKDIVVWVRVLPMFSVLPVINNLIKTPIIININDPLDLNNSRNNNGEKILLNAIKETQCWTFPSYKLAMQIAEKYNLDKERCFVIPHAMQEQKVLYEKRDKPKTKKLKFVYTGTFYKSAFTKEFGDGLQKFYKTSKGKEIEFTFILSQYDNASIEWIKKTLPDAKILFKLSREEVLKIIRYVDCMLVVDAFTHQNLLKGKLIEAISFGIPILGISYKNAVMDNVLKEYGCLTGYQEIEDDIFNKLEQTYNNIKDDSWNKQFYIERKNVMQKISEDYIYKATIDISDYAYKRFMWTSGIVTEKPKNILNYNWP</sequence>
<dbReference type="RefSeq" id="WP_076733636.1">
    <property type="nucleotide sequence ID" value="NZ_CP019352.1"/>
</dbReference>
<dbReference type="EMBL" id="CP019352">
    <property type="protein sequence ID" value="APY00730.1"/>
    <property type="molecule type" value="Genomic_DNA"/>
</dbReference>
<evidence type="ECO:0000313" key="1">
    <source>
        <dbReference type="EMBL" id="APY00730.1"/>
    </source>
</evidence>
<dbReference type="AlphaFoldDB" id="A0AAC9PXB7"/>
<proteinExistence type="predicted"/>
<gene>
    <name evidence="1" type="ORF">BWR22_10535</name>
</gene>
<evidence type="ECO:0000313" key="2">
    <source>
        <dbReference type="Proteomes" id="UP000187506"/>
    </source>
</evidence>
<name>A0AAC9PXB7_9FLAO</name>
<organism evidence="1 2">
    <name type="scientific">Lacinutrix venerupis</name>
    <dbReference type="NCBI Taxonomy" id="1486034"/>
    <lineage>
        <taxon>Bacteria</taxon>
        <taxon>Pseudomonadati</taxon>
        <taxon>Bacteroidota</taxon>
        <taxon>Flavobacteriia</taxon>
        <taxon>Flavobacteriales</taxon>
        <taxon>Flavobacteriaceae</taxon>
        <taxon>Lacinutrix</taxon>
    </lineage>
</organism>
<protein>
    <submittedName>
        <fullName evidence="1">Uncharacterized protein</fullName>
    </submittedName>
</protein>
<reference evidence="1 2" key="1">
    <citation type="submission" date="2017-01" db="EMBL/GenBank/DDBJ databases">
        <title>Complete genome of Lacinutrix venerupis DOK2-8 isolated from seawater in Dokdo.</title>
        <authorList>
            <person name="Chi W.-J."/>
            <person name="Kim J.H."/>
        </authorList>
    </citation>
    <scope>NUCLEOTIDE SEQUENCE [LARGE SCALE GENOMIC DNA]</scope>
    <source>
        <strain evidence="1 2">DOK2-8</strain>
    </source>
</reference>
<dbReference type="SUPFAM" id="SSF53756">
    <property type="entry name" value="UDP-Glycosyltransferase/glycogen phosphorylase"/>
    <property type="match status" value="1"/>
</dbReference>
<keyword evidence="2" id="KW-1185">Reference proteome</keyword>
<dbReference type="Proteomes" id="UP000187506">
    <property type="component" value="Chromosome"/>
</dbReference>